<reference evidence="3 4" key="1">
    <citation type="journal article" date="2024" name="Front Chem Biol">
        <title>Unveiling the potential of Daldinia eschscholtzii MFLUCC 19-0629 through bioactivity and bioinformatics studies for enhanced sustainable agriculture production.</title>
        <authorList>
            <person name="Brooks S."/>
            <person name="Weaver J.A."/>
            <person name="Klomchit A."/>
            <person name="Alharthi S.A."/>
            <person name="Onlamun T."/>
            <person name="Nurani R."/>
            <person name="Vong T.K."/>
            <person name="Alberti F."/>
            <person name="Greco C."/>
        </authorList>
    </citation>
    <scope>NUCLEOTIDE SEQUENCE [LARGE SCALE GENOMIC DNA]</scope>
    <source>
        <strain evidence="3">MFLUCC 19-0629</strain>
    </source>
</reference>
<dbReference type="InterPro" id="IPR054710">
    <property type="entry name" value="Tri101-like_N"/>
</dbReference>
<evidence type="ECO:0000259" key="2">
    <source>
        <dbReference type="Pfam" id="PF22664"/>
    </source>
</evidence>
<dbReference type="PANTHER" id="PTHR31896:SF64">
    <property type="entry name" value="TRICHOTHECENE 3-O-ACETYLTRANSFERASE"/>
    <property type="match status" value="1"/>
</dbReference>
<dbReference type="Gene3D" id="3.30.559.10">
    <property type="entry name" value="Chloramphenicol acetyltransferase-like domain"/>
    <property type="match status" value="2"/>
</dbReference>
<comment type="caution">
    <text evidence="3">The sequence shown here is derived from an EMBL/GenBank/DDBJ whole genome shotgun (WGS) entry which is preliminary data.</text>
</comment>
<protein>
    <recommendedName>
        <fullName evidence="2">Trichothecene 3-O-acetyltransferase-like N-terminal domain-containing protein</fullName>
    </recommendedName>
</protein>
<dbReference type="AlphaFoldDB" id="A0AAX6MMA8"/>
<name>A0AAX6MMA8_9PEZI</name>
<proteinExistence type="predicted"/>
<dbReference type="PANTHER" id="PTHR31896">
    <property type="entry name" value="FAMILY REGULATORY PROTEIN, PUTATIVE (AFU_ORTHOLOGUE AFUA_3G14730)-RELATED"/>
    <property type="match status" value="1"/>
</dbReference>
<gene>
    <name evidence="3" type="ORF">Daesc_005842</name>
</gene>
<dbReference type="InterPro" id="IPR051283">
    <property type="entry name" value="Sec_Metabolite_Acyltrans"/>
</dbReference>
<dbReference type="InterPro" id="IPR023213">
    <property type="entry name" value="CAT-like_dom_sf"/>
</dbReference>
<keyword evidence="1" id="KW-0808">Transferase</keyword>
<keyword evidence="4" id="KW-1185">Reference proteome</keyword>
<accession>A0AAX6MMA8</accession>
<feature type="domain" description="Trichothecene 3-O-acetyltransferase-like N-terminal" evidence="2">
    <location>
        <begin position="41"/>
        <end position="194"/>
    </location>
</feature>
<dbReference type="EMBL" id="JBANMG010000005">
    <property type="protein sequence ID" value="KAK6953537.1"/>
    <property type="molecule type" value="Genomic_DNA"/>
</dbReference>
<dbReference type="Proteomes" id="UP001369815">
    <property type="component" value="Unassembled WGS sequence"/>
</dbReference>
<dbReference type="GO" id="GO:0016740">
    <property type="term" value="F:transferase activity"/>
    <property type="evidence" value="ECO:0007669"/>
    <property type="project" value="UniProtKB-KW"/>
</dbReference>
<dbReference type="Pfam" id="PF22664">
    <property type="entry name" value="TRI-like_N"/>
    <property type="match status" value="1"/>
</dbReference>
<organism evidence="3 4">
    <name type="scientific">Daldinia eschscholtzii</name>
    <dbReference type="NCBI Taxonomy" id="292717"/>
    <lineage>
        <taxon>Eukaryota</taxon>
        <taxon>Fungi</taxon>
        <taxon>Dikarya</taxon>
        <taxon>Ascomycota</taxon>
        <taxon>Pezizomycotina</taxon>
        <taxon>Sordariomycetes</taxon>
        <taxon>Xylariomycetidae</taxon>
        <taxon>Xylariales</taxon>
        <taxon>Hypoxylaceae</taxon>
        <taxon>Daldinia</taxon>
    </lineage>
</organism>
<sequence length="482" mass="51801">MQSGPILPQSALGLGNIQQTINDTSSRFQDVIGQFPQLKTYSHALAIFPLRSEVSQDAVVTALKDAISRIISKVPWLGEQVVHEGQGISNSGTIRTRPLPSGITIGDILYAKDCTNLCPSYEEIMRRGGPISSLDGNILCPFPGFPMGYNVEQMGFAPVVAVQANFIKGGLILTFSHQHNMVDTSGIFVFFSLLAVTLQGKDIPQVYVDQANIDRTKVIPLLGPGEPIRDHSYLLRSAFTPTPAPPLALPASPLKWACLRVLQKAIPKIKAAASIKEEFDPSVTYISSNDALCAFYWKRLAAVRVANGTVDPGAVSKFVRGIDVRAAVGCPPGYMGQMIHHALTRFSYRDLASPELTLSAIASRLRADLNQSANEWAVRSYATFLAGVADKGSLVYGGGHNPALDIGSSSVAQLTASSLSFGILGKPTMIRRPNLAPFGGVMYVLPPEADSQYTPILVCLSERDLEALSADKEWGAVAEYIG</sequence>
<evidence type="ECO:0000256" key="1">
    <source>
        <dbReference type="ARBA" id="ARBA00022679"/>
    </source>
</evidence>
<evidence type="ECO:0000313" key="4">
    <source>
        <dbReference type="Proteomes" id="UP001369815"/>
    </source>
</evidence>
<evidence type="ECO:0000313" key="3">
    <source>
        <dbReference type="EMBL" id="KAK6953537.1"/>
    </source>
</evidence>